<dbReference type="InterPro" id="IPR026444">
    <property type="entry name" value="Secre_tail"/>
</dbReference>
<dbReference type="PROSITE" id="PS50853">
    <property type="entry name" value="FN3"/>
    <property type="match status" value="2"/>
</dbReference>
<dbReference type="EMBL" id="BAABHA010000002">
    <property type="protein sequence ID" value="GAA4377754.1"/>
    <property type="molecule type" value="Genomic_DNA"/>
</dbReference>
<dbReference type="Pfam" id="PF18962">
    <property type="entry name" value="Por_Secre_tail"/>
    <property type="match status" value="1"/>
</dbReference>
<dbReference type="InterPro" id="IPR056600">
    <property type="entry name" value="GBD_T9SS_assoc"/>
</dbReference>
<dbReference type="Gene3D" id="2.60.120.380">
    <property type="match status" value="1"/>
</dbReference>
<dbReference type="NCBIfam" id="TIGR04183">
    <property type="entry name" value="Por_Secre_tail"/>
    <property type="match status" value="1"/>
</dbReference>
<name>A0ABP8IX75_9BACT</name>
<dbReference type="InterPro" id="IPR013783">
    <property type="entry name" value="Ig-like_fold"/>
</dbReference>
<dbReference type="Proteomes" id="UP001500454">
    <property type="component" value="Unassembled WGS sequence"/>
</dbReference>
<dbReference type="Pfam" id="PF23759">
    <property type="entry name" value="GBD_T9SS_assoc"/>
    <property type="match status" value="4"/>
</dbReference>
<accession>A0ABP8IX75</accession>
<dbReference type="SMART" id="SM00060">
    <property type="entry name" value="FN3"/>
    <property type="match status" value="3"/>
</dbReference>
<evidence type="ECO:0000259" key="2">
    <source>
        <dbReference type="PROSITE" id="PS50853"/>
    </source>
</evidence>
<comment type="caution">
    <text evidence="3">The sequence shown here is derived from an EMBL/GenBank/DDBJ whole genome shotgun (WGS) entry which is preliminary data.</text>
</comment>
<keyword evidence="4" id="KW-1185">Reference proteome</keyword>
<dbReference type="Gene3D" id="2.60.40.2700">
    <property type="match status" value="1"/>
</dbReference>
<evidence type="ECO:0000313" key="4">
    <source>
        <dbReference type="Proteomes" id="UP001500454"/>
    </source>
</evidence>
<reference evidence="4" key="1">
    <citation type="journal article" date="2019" name="Int. J. Syst. Evol. Microbiol.">
        <title>The Global Catalogue of Microorganisms (GCM) 10K type strain sequencing project: providing services to taxonomists for standard genome sequencing and annotation.</title>
        <authorList>
            <consortium name="The Broad Institute Genomics Platform"/>
            <consortium name="The Broad Institute Genome Sequencing Center for Infectious Disease"/>
            <person name="Wu L."/>
            <person name="Ma J."/>
        </authorList>
    </citation>
    <scope>NUCLEOTIDE SEQUENCE [LARGE SCALE GENOMIC DNA]</scope>
    <source>
        <strain evidence="4">JCM 17924</strain>
    </source>
</reference>
<feature type="domain" description="Fibronectin type-III" evidence="2">
    <location>
        <begin position="1055"/>
        <end position="1143"/>
    </location>
</feature>
<feature type="compositionally biased region" description="Polar residues" evidence="1">
    <location>
        <begin position="249"/>
        <end position="260"/>
    </location>
</feature>
<protein>
    <recommendedName>
        <fullName evidence="2">Fibronectin type-III domain-containing protein</fullName>
    </recommendedName>
</protein>
<dbReference type="InterPro" id="IPR003961">
    <property type="entry name" value="FN3_dom"/>
</dbReference>
<dbReference type="InterPro" id="IPR036116">
    <property type="entry name" value="FN3_sf"/>
</dbReference>
<evidence type="ECO:0000256" key="1">
    <source>
        <dbReference type="SAM" id="MobiDB-lite"/>
    </source>
</evidence>
<dbReference type="CDD" id="cd00063">
    <property type="entry name" value="FN3"/>
    <property type="match status" value="2"/>
</dbReference>
<organism evidence="3 4">
    <name type="scientific">Hymenobacter koreensis</name>
    <dbReference type="NCBI Taxonomy" id="1084523"/>
    <lineage>
        <taxon>Bacteria</taxon>
        <taxon>Pseudomonadati</taxon>
        <taxon>Bacteroidota</taxon>
        <taxon>Cytophagia</taxon>
        <taxon>Cytophagales</taxon>
        <taxon>Hymenobacteraceae</taxon>
        <taxon>Hymenobacter</taxon>
    </lineage>
</organism>
<dbReference type="SUPFAM" id="SSF49265">
    <property type="entry name" value="Fibronectin type III"/>
    <property type="match status" value="2"/>
</dbReference>
<dbReference type="Gene3D" id="2.60.40.10">
    <property type="entry name" value="Immunoglobulins"/>
    <property type="match status" value="2"/>
</dbReference>
<dbReference type="Pfam" id="PF00041">
    <property type="entry name" value="fn3"/>
    <property type="match status" value="1"/>
</dbReference>
<evidence type="ECO:0000313" key="3">
    <source>
        <dbReference type="EMBL" id="GAA4377754.1"/>
    </source>
</evidence>
<proteinExistence type="predicted"/>
<feature type="region of interest" description="Disordered" evidence="1">
    <location>
        <begin position="249"/>
        <end position="285"/>
    </location>
</feature>
<feature type="domain" description="Fibronectin type-III" evidence="2">
    <location>
        <begin position="401"/>
        <end position="492"/>
    </location>
</feature>
<dbReference type="Gene3D" id="2.60.120.200">
    <property type="match status" value="1"/>
</dbReference>
<sequence>MTGNNTFNVLLGNSSLTTLGTSQAWSTLTAGATQVYTSTTQQVTGAAGTYFSVTLAQPFVYTGGNLLVLTDHEKQGTATGVINFVVNPATGFAVGDADSAPVTTLTAASYGNNRPTLRVTYTPSSPCTTPPNGGTTVASASSLCAPGSVSLSLQGASFGTGLTYQWQQSTNGTSYTNIAGATGPTYTTPVLTTATFFRAVLTCSGASANSTPAQITFAAPTYATLPFFQGFENDWIDVCGIKDAPSNSWRTTPTTGNNSWRRNDDGISAGWVNPTSGAYTPTGSEGNSSARFHSFQASSGSIGFLDLYVNLSQAGDKILSFDYRNNTGSDSLAIHVSNDGGLTFGPALTRINLANAWSKQYVTISSTSATAVVRFRARADFGASDIGLDAVDIRSANACFAPNGLTVGAVTSTTAAISWGGIGAGSSYTVFYGPVGFTPGGTGSQTITGIAGTSTTITGLQAGTQYDVYVARICTDGSSLRTGPTSLATRPANDECATAATLTVGATPQACNSVNGTVLSATNSNVGTSGCSGTADDDVWYEFTATATAMDIRLTEGTGFDGVLQAFSGSNCGFLTASLGCRDVTTAGVEILSLTSLTVGTSYKVRVFSFSATAPTPANSSFSICVTPAPQPPVNDNCANATVLTPGQTCTPTTGTVFKATDSLVGTLQCSGTAAADDDVWYKFTATATAHDIRLTEGAGFDGVVQLFNGTCTSIIGSIACEDQSAGGSVEVLSATNLTVGQEYLVRVFSFTATVPTDVNSSFSICVTAPTPVPANDDCANATALTPSATCTPVNGSVFRATTSQGAPAACSGTADDDVWYSFLAAGTSHDIVVDEATSFDGVVQVFSGACSSLSVLQCIDASASGGEERLRVNGLTIGQRYYIRIFSFGSTAPAAFNSNFTICITPSPTPPVNDDCANAITLPVSFGTNCTSPVVGTNLGASGSSGVASPTCGTYAGGDVWYKVTVPPSGGLRLETAGGGSTPLTDTDLSVYSGTCGNLTQIVCDAASGTGSHGLLNISGRTPGEVLYVRVWESGNNAEGGFTVCASSPTTCAEPGGLAATNITSSSATLTYAGSGISYTVEYGPVGFAPGTGTVRTQAGQSVAITGLAADTEYCFYVTQTCTSGANPSPTVGPVCFRTSILSATNDEPCAAIQLLPNVTVQATNFGATTTIPNGYSNPAQSGCSNAANPRDVWFRARPVTSEMRMEVTGTSAGTLRVFSGASCSGALTDVSCRVAPNVNSSLGQFSVTGLTPGQEYYISVAGLTSGATTGPFTIVYDRVLSTRNPFVGELNVFPNPVSGGEMTVQLRGVGKAAKAQLQLINAIGQVVHQETISISNGSADGKVSMTPLARGLYTLRLQVGQTTTTRKVTVE</sequence>
<gene>
    <name evidence="3" type="ORF">GCM10023186_13210</name>
</gene>
<feature type="compositionally biased region" description="Polar residues" evidence="1">
    <location>
        <begin position="273"/>
        <end position="285"/>
    </location>
</feature>